<dbReference type="PROSITE" id="PS50198">
    <property type="entry name" value="PPIC_PPIASE_2"/>
    <property type="match status" value="1"/>
</dbReference>
<dbReference type="InterPro" id="IPR027304">
    <property type="entry name" value="Trigger_fact/SurA_dom_sf"/>
</dbReference>
<gene>
    <name evidence="8" type="ORF">DP176_04345</name>
</gene>
<dbReference type="InterPro" id="IPR050245">
    <property type="entry name" value="PrsA_foldase"/>
</dbReference>
<evidence type="ECO:0000313" key="9">
    <source>
        <dbReference type="Proteomes" id="UP000251072"/>
    </source>
</evidence>
<dbReference type="InterPro" id="IPR000297">
    <property type="entry name" value="PPIase_PpiC"/>
</dbReference>
<dbReference type="PANTHER" id="PTHR47245:SF2">
    <property type="entry name" value="PEPTIDYL-PROLYL CIS-TRANS ISOMERASE HP_0175-RELATED"/>
    <property type="match status" value="1"/>
</dbReference>
<comment type="catalytic activity">
    <reaction evidence="1">
        <text>[protein]-peptidylproline (omega=180) = [protein]-peptidylproline (omega=0)</text>
        <dbReference type="Rhea" id="RHEA:16237"/>
        <dbReference type="Rhea" id="RHEA-COMP:10747"/>
        <dbReference type="Rhea" id="RHEA-COMP:10748"/>
        <dbReference type="ChEBI" id="CHEBI:83833"/>
        <dbReference type="ChEBI" id="CHEBI:83834"/>
        <dbReference type="EC" id="5.2.1.8"/>
    </reaction>
</comment>
<dbReference type="InterPro" id="IPR023058">
    <property type="entry name" value="PPIase_PpiC_CS"/>
</dbReference>
<name>A0ABX9F8R8_9BURK</name>
<evidence type="ECO:0000313" key="8">
    <source>
        <dbReference type="EMBL" id="RAZ41824.1"/>
    </source>
</evidence>
<evidence type="ECO:0000256" key="4">
    <source>
        <dbReference type="ARBA" id="ARBA00023110"/>
    </source>
</evidence>
<feature type="domain" description="PpiC" evidence="7">
    <location>
        <begin position="168"/>
        <end position="258"/>
    </location>
</feature>
<keyword evidence="4 6" id="KW-0697">Rotamase</keyword>
<evidence type="ECO:0000256" key="6">
    <source>
        <dbReference type="PROSITE-ProRule" id="PRU00278"/>
    </source>
</evidence>
<evidence type="ECO:0000259" key="7">
    <source>
        <dbReference type="PROSITE" id="PS50198"/>
    </source>
</evidence>
<dbReference type="SUPFAM" id="SSF54534">
    <property type="entry name" value="FKBP-like"/>
    <property type="match status" value="1"/>
</dbReference>
<dbReference type="InterPro" id="IPR046357">
    <property type="entry name" value="PPIase_dom_sf"/>
</dbReference>
<keyword evidence="9" id="KW-1185">Reference proteome</keyword>
<dbReference type="PROSITE" id="PS01096">
    <property type="entry name" value="PPIC_PPIASE_1"/>
    <property type="match status" value="1"/>
</dbReference>
<organism evidence="8 9">
    <name type="scientific">Polynucleobacter paneuropaeus</name>
    <dbReference type="NCBI Taxonomy" id="2527775"/>
    <lineage>
        <taxon>Bacteria</taxon>
        <taxon>Pseudomonadati</taxon>
        <taxon>Pseudomonadota</taxon>
        <taxon>Betaproteobacteria</taxon>
        <taxon>Burkholderiales</taxon>
        <taxon>Burkholderiaceae</taxon>
        <taxon>Polynucleobacter</taxon>
    </lineage>
</organism>
<dbReference type="Pfam" id="PF13145">
    <property type="entry name" value="Rotamase_2"/>
    <property type="match status" value="1"/>
</dbReference>
<comment type="similarity">
    <text evidence="2">Belongs to the PpiC/parvulin rotamase family.</text>
</comment>
<protein>
    <recommendedName>
        <fullName evidence="3">peptidylprolyl isomerase</fullName>
        <ecNumber evidence="3">5.2.1.8</ecNumber>
    </recommendedName>
</protein>
<accession>A0ABX9F8R8</accession>
<dbReference type="SUPFAM" id="SSF109998">
    <property type="entry name" value="Triger factor/SurA peptide-binding domain-like"/>
    <property type="match status" value="1"/>
</dbReference>
<dbReference type="EMBL" id="QMCH01000003">
    <property type="protein sequence ID" value="RAZ41824.1"/>
    <property type="molecule type" value="Genomic_DNA"/>
</dbReference>
<dbReference type="Gene3D" id="3.10.50.40">
    <property type="match status" value="1"/>
</dbReference>
<dbReference type="EC" id="5.2.1.8" evidence="3"/>
<dbReference type="Proteomes" id="UP000251072">
    <property type="component" value="Unassembled WGS sequence"/>
</dbReference>
<comment type="caution">
    <text evidence="8">The sequence shown here is derived from an EMBL/GenBank/DDBJ whole genome shotgun (WGS) entry which is preliminary data.</text>
</comment>
<sequence length="298" mass="33161">MVVALNNSYRFIQKVRLILKIRFFLVAILVSGLAWSATPKKVEKINNPDTQDSRADLEFVASAGNYAITKNAYEESLRAALANGQKDTPELRRAVKEELINRALIAQAAEAEGLADAPEFKDKLAQARQNLLVQAYIEEFFRKEPITEEELRNEYERQKKLLGEGGGATQYQVSQIVVANESEAILLISRLEKGESFAGLARQYSIDASKKDGGLVGWVSPGQLPKALADQIVSYGKGDFTKAPIQVQTGWLIVKVDDKRSGKILSYDSVRKELSKSLSQQYIGEIIRRLRSTAKVVQ</sequence>
<dbReference type="PANTHER" id="PTHR47245">
    <property type="entry name" value="PEPTIDYLPROLYL ISOMERASE"/>
    <property type="match status" value="1"/>
</dbReference>
<evidence type="ECO:0000256" key="2">
    <source>
        <dbReference type="ARBA" id="ARBA00007656"/>
    </source>
</evidence>
<reference evidence="8 9" key="1">
    <citation type="submission" date="2018-06" db="EMBL/GenBank/DDBJ databases">
        <title>Genome of strain Polynucleobacter sp. FUKU-NW-11.</title>
        <authorList>
            <person name="Hahn M.W."/>
        </authorList>
    </citation>
    <scope>NUCLEOTIDE SEQUENCE [LARGE SCALE GENOMIC DNA]</scope>
    <source>
        <strain evidence="9">FUKU-NW11</strain>
    </source>
</reference>
<evidence type="ECO:0000256" key="1">
    <source>
        <dbReference type="ARBA" id="ARBA00000971"/>
    </source>
</evidence>
<keyword evidence="5 6" id="KW-0413">Isomerase</keyword>
<proteinExistence type="inferred from homology"/>
<evidence type="ECO:0000256" key="3">
    <source>
        <dbReference type="ARBA" id="ARBA00013194"/>
    </source>
</evidence>
<evidence type="ECO:0000256" key="5">
    <source>
        <dbReference type="ARBA" id="ARBA00023235"/>
    </source>
</evidence>